<dbReference type="PANTHER" id="PTHR12968">
    <property type="entry name" value="B9 DOMAIN-CONTAINING"/>
    <property type="match status" value="1"/>
</dbReference>
<gene>
    <name evidence="8" type="ORF">CBOVIS_LOCUS3366</name>
</gene>
<comment type="subcellular location">
    <subcellularLocation>
        <location evidence="1">Cytoplasm</location>
        <location evidence="1">Cytoskeleton</location>
        <location evidence="1">Cilium basal body</location>
    </subcellularLocation>
</comment>
<keyword evidence="9" id="KW-1185">Reference proteome</keyword>
<keyword evidence="4" id="KW-0206">Cytoskeleton</keyword>
<dbReference type="EMBL" id="CADEPM010000002">
    <property type="protein sequence ID" value="CAB3400419.1"/>
    <property type="molecule type" value="Genomic_DNA"/>
</dbReference>
<dbReference type="AlphaFoldDB" id="A0A8S1ER98"/>
<sequence>MQMTNDGDRKAHIVITAHTHIRTVDFPEVSNVCVKLAAVAPGDWKIVSGEQTALSAFSYRGGAHKMNIDLSHSNTFRSTSAHMWPRYVITCFTRDRAGDDSLTGYGTLFLPSTSGRHTLKVFCYIPEPSSMIQRIMARFRGLMVELVNPMMPAFADGRFGEKIRFDTQT</sequence>
<evidence type="ECO:0000256" key="3">
    <source>
        <dbReference type="ARBA" id="ARBA00022794"/>
    </source>
</evidence>
<comment type="caution">
    <text evidence="8">The sequence shown here is derived from an EMBL/GenBank/DDBJ whole genome shotgun (WGS) entry which is preliminary data.</text>
</comment>
<evidence type="ECO:0000256" key="7">
    <source>
        <dbReference type="ARBA" id="ARBA00039274"/>
    </source>
</evidence>
<dbReference type="GO" id="GO:0060271">
    <property type="term" value="P:cilium assembly"/>
    <property type="evidence" value="ECO:0007669"/>
    <property type="project" value="TreeGrafter"/>
</dbReference>
<dbReference type="Proteomes" id="UP000494206">
    <property type="component" value="Unassembled WGS sequence"/>
</dbReference>
<dbReference type="PROSITE" id="PS51381">
    <property type="entry name" value="C2_B9"/>
    <property type="match status" value="1"/>
</dbReference>
<keyword evidence="3" id="KW-0970">Cilium biogenesis/degradation</keyword>
<keyword evidence="5" id="KW-0966">Cell projection</keyword>
<dbReference type="Pfam" id="PF07162">
    <property type="entry name" value="B9-C2"/>
    <property type="match status" value="1"/>
</dbReference>
<organism evidence="8 9">
    <name type="scientific">Caenorhabditis bovis</name>
    <dbReference type="NCBI Taxonomy" id="2654633"/>
    <lineage>
        <taxon>Eukaryota</taxon>
        <taxon>Metazoa</taxon>
        <taxon>Ecdysozoa</taxon>
        <taxon>Nematoda</taxon>
        <taxon>Chromadorea</taxon>
        <taxon>Rhabditida</taxon>
        <taxon>Rhabditina</taxon>
        <taxon>Rhabditomorpha</taxon>
        <taxon>Rhabditoidea</taxon>
        <taxon>Rhabditidae</taxon>
        <taxon>Peloderinae</taxon>
        <taxon>Caenorhabditis</taxon>
    </lineage>
</organism>
<keyword evidence="2" id="KW-0963">Cytoplasm</keyword>
<dbReference type="PANTHER" id="PTHR12968:SF1">
    <property type="entry name" value="B9 DOMAIN-CONTAINING PROTEIN 1"/>
    <property type="match status" value="1"/>
</dbReference>
<evidence type="ECO:0000256" key="6">
    <source>
        <dbReference type="ARBA" id="ARBA00038411"/>
    </source>
</evidence>
<accession>A0A8S1ER98</accession>
<evidence type="ECO:0000313" key="8">
    <source>
        <dbReference type="EMBL" id="CAB3400419.1"/>
    </source>
</evidence>
<evidence type="ECO:0000256" key="4">
    <source>
        <dbReference type="ARBA" id="ARBA00023212"/>
    </source>
</evidence>
<reference evidence="8 9" key="1">
    <citation type="submission" date="2020-04" db="EMBL/GenBank/DDBJ databases">
        <authorList>
            <person name="Laetsch R D."/>
            <person name="Stevens L."/>
            <person name="Kumar S."/>
            <person name="Blaxter L. M."/>
        </authorList>
    </citation>
    <scope>NUCLEOTIDE SEQUENCE [LARGE SCALE GENOMIC DNA]</scope>
</reference>
<dbReference type="OrthoDB" id="431939at2759"/>
<evidence type="ECO:0000313" key="9">
    <source>
        <dbReference type="Proteomes" id="UP000494206"/>
    </source>
</evidence>
<evidence type="ECO:0000256" key="2">
    <source>
        <dbReference type="ARBA" id="ARBA00022490"/>
    </source>
</evidence>
<comment type="similarity">
    <text evidence="6">Belongs to the B9D family.</text>
</comment>
<dbReference type="InterPro" id="IPR010796">
    <property type="entry name" value="C2_B9-type_dom"/>
</dbReference>
<proteinExistence type="inferred from homology"/>
<evidence type="ECO:0000256" key="1">
    <source>
        <dbReference type="ARBA" id="ARBA00004120"/>
    </source>
</evidence>
<name>A0A8S1ER98_9PELO</name>
<protein>
    <recommendedName>
        <fullName evidence="7">B9 domain-containing protein 1</fullName>
    </recommendedName>
</protein>
<evidence type="ECO:0000256" key="5">
    <source>
        <dbReference type="ARBA" id="ARBA00023273"/>
    </source>
</evidence>
<dbReference type="GO" id="GO:0036038">
    <property type="term" value="C:MKS complex"/>
    <property type="evidence" value="ECO:0007669"/>
    <property type="project" value="TreeGrafter"/>
</dbReference>